<gene>
    <name evidence="11" type="ORF">B9Z65_3779</name>
</gene>
<dbReference type="EMBL" id="NHZQ01000010">
    <property type="protein sequence ID" value="PSK59455.1"/>
    <property type="molecule type" value="Genomic_DNA"/>
</dbReference>
<dbReference type="NCBIfam" id="TIGR00229">
    <property type="entry name" value="sensory_box"/>
    <property type="match status" value="1"/>
</dbReference>
<dbReference type="InterPro" id="IPR003661">
    <property type="entry name" value="HisK_dim/P_dom"/>
</dbReference>
<dbReference type="Gene3D" id="3.30.450.20">
    <property type="entry name" value="PAS domain"/>
    <property type="match status" value="2"/>
</dbReference>
<dbReference type="InterPro" id="IPR003594">
    <property type="entry name" value="HATPase_dom"/>
</dbReference>
<feature type="region of interest" description="Disordered" evidence="7">
    <location>
        <begin position="27"/>
        <end position="52"/>
    </location>
</feature>
<evidence type="ECO:0000256" key="2">
    <source>
        <dbReference type="ARBA" id="ARBA00012438"/>
    </source>
</evidence>
<dbReference type="CDD" id="cd17546">
    <property type="entry name" value="REC_hyHK_CKI1_RcsC-like"/>
    <property type="match status" value="1"/>
</dbReference>
<keyword evidence="4" id="KW-0808">Transferase</keyword>
<dbReference type="InterPro" id="IPR005467">
    <property type="entry name" value="His_kinase_dom"/>
</dbReference>
<dbReference type="PROSITE" id="PS50109">
    <property type="entry name" value="HIS_KIN"/>
    <property type="match status" value="1"/>
</dbReference>
<dbReference type="OrthoDB" id="60033at2759"/>
<dbReference type="PANTHER" id="PTHR43047:SF72">
    <property type="entry name" value="OSMOSENSING HISTIDINE PROTEIN KINASE SLN1"/>
    <property type="match status" value="1"/>
</dbReference>
<protein>
    <recommendedName>
        <fullName evidence="2">histidine kinase</fullName>
        <ecNumber evidence="2">2.7.13.3</ecNumber>
    </recommendedName>
</protein>
<dbReference type="EC" id="2.7.13.3" evidence="2"/>
<dbReference type="Gene3D" id="3.40.50.2300">
    <property type="match status" value="1"/>
</dbReference>
<feature type="domain" description="Response regulatory" evidence="9">
    <location>
        <begin position="1081"/>
        <end position="1235"/>
    </location>
</feature>
<organism evidence="11 12">
    <name type="scientific">Elsinoe australis</name>
    <dbReference type="NCBI Taxonomy" id="40998"/>
    <lineage>
        <taxon>Eukaryota</taxon>
        <taxon>Fungi</taxon>
        <taxon>Dikarya</taxon>
        <taxon>Ascomycota</taxon>
        <taxon>Pezizomycotina</taxon>
        <taxon>Dothideomycetes</taxon>
        <taxon>Dothideomycetidae</taxon>
        <taxon>Myriangiales</taxon>
        <taxon>Elsinoaceae</taxon>
        <taxon>Elsinoe</taxon>
    </lineage>
</organism>
<feature type="modified residue" description="4-aspartylphosphate" evidence="6">
    <location>
        <position position="1164"/>
    </location>
</feature>
<dbReference type="Pfam" id="PF00072">
    <property type="entry name" value="Response_reg"/>
    <property type="match status" value="1"/>
</dbReference>
<feature type="compositionally biased region" description="Polar residues" evidence="7">
    <location>
        <begin position="35"/>
        <end position="44"/>
    </location>
</feature>
<dbReference type="SUPFAM" id="SSF55785">
    <property type="entry name" value="PYP-like sensor domain (PAS domain)"/>
    <property type="match status" value="1"/>
</dbReference>
<accession>A0A2P8AG70</accession>
<dbReference type="InterPro" id="IPR011006">
    <property type="entry name" value="CheY-like_superfamily"/>
</dbReference>
<dbReference type="AlphaFoldDB" id="A0A2P8AG70"/>
<evidence type="ECO:0000313" key="12">
    <source>
        <dbReference type="Proteomes" id="UP000243723"/>
    </source>
</evidence>
<dbReference type="SMART" id="SM00388">
    <property type="entry name" value="HisKA"/>
    <property type="match status" value="1"/>
</dbReference>
<evidence type="ECO:0000259" key="8">
    <source>
        <dbReference type="PROSITE" id="PS50109"/>
    </source>
</evidence>
<dbReference type="InterPro" id="IPR035965">
    <property type="entry name" value="PAS-like_dom_sf"/>
</dbReference>
<dbReference type="PRINTS" id="PR00344">
    <property type="entry name" value="BCTRLSENSOR"/>
</dbReference>
<dbReference type="SUPFAM" id="SSF47384">
    <property type="entry name" value="Homodimeric domain of signal transducing histidine kinase"/>
    <property type="match status" value="1"/>
</dbReference>
<dbReference type="Pfam" id="PF08447">
    <property type="entry name" value="PAS_3"/>
    <property type="match status" value="1"/>
</dbReference>
<evidence type="ECO:0000256" key="5">
    <source>
        <dbReference type="ARBA" id="ARBA00022777"/>
    </source>
</evidence>
<feature type="region of interest" description="Disordered" evidence="7">
    <location>
        <begin position="1052"/>
        <end position="1074"/>
    </location>
</feature>
<dbReference type="Gene3D" id="3.30.565.10">
    <property type="entry name" value="Histidine kinase-like ATPase, C-terminal domain"/>
    <property type="match status" value="1"/>
</dbReference>
<evidence type="ECO:0000259" key="10">
    <source>
        <dbReference type="PROSITE" id="PS50112"/>
    </source>
</evidence>
<dbReference type="Pfam" id="PF00512">
    <property type="entry name" value="HisKA"/>
    <property type="match status" value="1"/>
</dbReference>
<dbReference type="PROSITE" id="PS50110">
    <property type="entry name" value="RESPONSE_REGULATORY"/>
    <property type="match status" value="1"/>
</dbReference>
<comment type="caution">
    <text evidence="11">The sequence shown here is derived from an EMBL/GenBank/DDBJ whole genome shotgun (WGS) entry which is preliminary data.</text>
</comment>
<dbReference type="InterPro" id="IPR036890">
    <property type="entry name" value="HATPase_C_sf"/>
</dbReference>
<dbReference type="InterPro" id="IPR013655">
    <property type="entry name" value="PAS_fold_3"/>
</dbReference>
<evidence type="ECO:0000256" key="4">
    <source>
        <dbReference type="ARBA" id="ARBA00022679"/>
    </source>
</evidence>
<dbReference type="GO" id="GO:0000155">
    <property type="term" value="F:phosphorelay sensor kinase activity"/>
    <property type="evidence" value="ECO:0007669"/>
    <property type="project" value="InterPro"/>
</dbReference>
<dbReference type="InterPro" id="IPR036097">
    <property type="entry name" value="HisK_dim/P_sf"/>
</dbReference>
<sequence length="1275" mass="142037">MTEIWKTTLTGPEDGPMWKADLLIRSRPSDEHRSTSSPPTTDRISPTAVDRVDSSSHTLRDVGILQFWDVDARPTLAFQLRITNGRYDCGHQVYENAIFRRCYPDERRRLAFLSDAKHKVLNIDTNILSFSIVSQGRPCTCTVLSGKWLLISWNTPADDRDIPFIETLGPRTIRSFAGDSLSRSSSFTGYASGDETWRTNAEILGWTKFPNFIITPHMKRVLEHPWHKTSMGAIETWSTVCKLSVSAMILNPDPRTLYWGSDFTTIYNEHCIPIYSKKHPSSLGSSPIEAWPETWSMAEPMFLKAMYEGKAAKVEGLQCFLMRNGTDNYEETFFDSTFLPIPGVDGGGNGVLNQFSEVTDQVIERRQQAVINGVNASAWIVGGVSEYWKAVMETLDKEIADVPYAFLFTPTTSSLPVTIPGSAESTCYDLEHSIGLQATPLMSRKSFQLDGSDSPDDMIIAAIRQSHHKNDSILFLSKADGTLPEVLNMAVSDRGFGDVITAAAVLPMPSIQEGLPVGFLVMGLNPRRPVDSRTRTFVQVLRDSLTKAVATATLPSTQRNFEKQMEEIHQSLLQRLHQSTEESKRLESRFQRMYDTVPVGMYMFTPDGKDALYVNDEWCKLLEFSREQVAAGESWATRIHDDDLDKVLEAVGKLITEHTPMVIEFRTKNDWQLVDEVTGHPILVPQYLHATCIPEFDDDGQVLNLQGWLLNVSHDRFTQRLLSSRLDEVTASKQNAENFIDMVSHEMRNPLSAILQSADGIVSMLETSKHTGKALSMTEETADSVLDASETIILCAQHQKRIVDDILTLSKLDANLLDISPDKSSPSKLLHQALKMFEAQLNRADIRATVELEPSVSLLDIDSVMMDSSRILQVVINLLTNAIKFTQHAKKRAIALVLGASLTAPRDNDVHYIPRRETRPRHNFSLEWGTGQEIYLTFMVRDTGKGLTSEEMATLFQRFSQASPKTYKKYGGSGLGLFISRELCELQGGQIGVSSEAGRGSTFAFYVLTRRWLPCTPMSDSSARRYTDIHTPTMLESPVAYSRRESSAMFESTTSLGSVAAHSSPIPSPDKERKEQPIKLSVLIVEDNVINQKVMAKQIRVAGHEVHVANHGLEALEFLRRTTYCVPTEDGGTAKVEQPDYLNQGSPKIVQGEAPVVLDVILMDLEMPVLDGLSCVKQIRMMQQAGEIKDHVPVIAVTANARSEQIGIALAAGMDEVVSKPCRIPAILERATGLVVRERGRRKKKEKAVAVAVAVETPPELAETRIDSVLARDAK</sequence>
<dbReference type="STRING" id="40998.A0A2P8AG70"/>
<dbReference type="CDD" id="cd00082">
    <property type="entry name" value="HisKA"/>
    <property type="match status" value="1"/>
</dbReference>
<feature type="domain" description="Histidine kinase" evidence="8">
    <location>
        <begin position="742"/>
        <end position="1011"/>
    </location>
</feature>
<dbReference type="InterPro" id="IPR000014">
    <property type="entry name" value="PAS"/>
</dbReference>
<dbReference type="SMART" id="SM00091">
    <property type="entry name" value="PAS"/>
    <property type="match status" value="1"/>
</dbReference>
<dbReference type="Gene3D" id="1.10.287.130">
    <property type="match status" value="1"/>
</dbReference>
<comment type="catalytic activity">
    <reaction evidence="1">
        <text>ATP + protein L-histidine = ADP + protein N-phospho-L-histidine.</text>
        <dbReference type="EC" id="2.7.13.3"/>
    </reaction>
</comment>
<dbReference type="PROSITE" id="PS50112">
    <property type="entry name" value="PAS"/>
    <property type="match status" value="1"/>
</dbReference>
<proteinExistence type="predicted"/>
<dbReference type="SMART" id="SM00387">
    <property type="entry name" value="HATPase_c"/>
    <property type="match status" value="1"/>
</dbReference>
<keyword evidence="3 6" id="KW-0597">Phosphoprotein</keyword>
<reference evidence="11 12" key="1">
    <citation type="submission" date="2017-05" db="EMBL/GenBank/DDBJ databases">
        <title>Draft genome sequence of Elsinoe australis.</title>
        <authorList>
            <person name="Cheng Q."/>
        </authorList>
    </citation>
    <scope>NUCLEOTIDE SEQUENCE [LARGE SCALE GENOMIC DNA]</scope>
    <source>
        <strain evidence="11 12">NL1</strain>
    </source>
</reference>
<dbReference type="SUPFAM" id="SSF52172">
    <property type="entry name" value="CheY-like"/>
    <property type="match status" value="1"/>
</dbReference>
<feature type="domain" description="PAS" evidence="10">
    <location>
        <begin position="586"/>
        <end position="658"/>
    </location>
</feature>
<keyword evidence="5 11" id="KW-0418">Kinase</keyword>
<dbReference type="InterPro" id="IPR004358">
    <property type="entry name" value="Sig_transdc_His_kin-like_C"/>
</dbReference>
<dbReference type="SMART" id="SM00448">
    <property type="entry name" value="REC"/>
    <property type="match status" value="1"/>
</dbReference>
<dbReference type="GO" id="GO:0009927">
    <property type="term" value="F:histidine phosphotransfer kinase activity"/>
    <property type="evidence" value="ECO:0007669"/>
    <property type="project" value="TreeGrafter"/>
</dbReference>
<evidence type="ECO:0000256" key="3">
    <source>
        <dbReference type="ARBA" id="ARBA00022553"/>
    </source>
</evidence>
<dbReference type="CDD" id="cd00130">
    <property type="entry name" value="PAS"/>
    <property type="match status" value="1"/>
</dbReference>
<keyword evidence="12" id="KW-1185">Reference proteome</keyword>
<evidence type="ECO:0000256" key="7">
    <source>
        <dbReference type="SAM" id="MobiDB-lite"/>
    </source>
</evidence>
<evidence type="ECO:0000259" key="9">
    <source>
        <dbReference type="PROSITE" id="PS50110"/>
    </source>
</evidence>
<evidence type="ECO:0000256" key="6">
    <source>
        <dbReference type="PROSITE-ProRule" id="PRU00169"/>
    </source>
</evidence>
<dbReference type="Pfam" id="PF02518">
    <property type="entry name" value="HATPase_c"/>
    <property type="match status" value="1"/>
</dbReference>
<evidence type="ECO:0000256" key="1">
    <source>
        <dbReference type="ARBA" id="ARBA00000085"/>
    </source>
</evidence>
<name>A0A2P8AG70_9PEZI</name>
<dbReference type="Proteomes" id="UP000243723">
    <property type="component" value="Unassembled WGS sequence"/>
</dbReference>
<dbReference type="PANTHER" id="PTHR43047">
    <property type="entry name" value="TWO-COMPONENT HISTIDINE PROTEIN KINASE"/>
    <property type="match status" value="1"/>
</dbReference>
<evidence type="ECO:0000313" key="11">
    <source>
        <dbReference type="EMBL" id="PSK59455.1"/>
    </source>
</evidence>
<dbReference type="InterPro" id="IPR001789">
    <property type="entry name" value="Sig_transdc_resp-reg_receiver"/>
</dbReference>
<dbReference type="GO" id="GO:0005886">
    <property type="term" value="C:plasma membrane"/>
    <property type="evidence" value="ECO:0007669"/>
    <property type="project" value="TreeGrafter"/>
</dbReference>
<dbReference type="SUPFAM" id="SSF55874">
    <property type="entry name" value="ATPase domain of HSP90 chaperone/DNA topoisomerase II/histidine kinase"/>
    <property type="match status" value="1"/>
</dbReference>